<geneLocation type="mitochondrion" evidence="19"/>
<evidence type="ECO:0000256" key="15">
    <source>
        <dbReference type="ARBA" id="ARBA00023136"/>
    </source>
</evidence>
<evidence type="ECO:0000256" key="17">
    <source>
        <dbReference type="RuleBase" id="RU003297"/>
    </source>
</evidence>
<dbReference type="GO" id="GO:0048039">
    <property type="term" value="F:ubiquinone binding"/>
    <property type="evidence" value="ECO:0007669"/>
    <property type="project" value="TreeGrafter"/>
</dbReference>
<feature type="transmembrane region" description="Helical" evidence="17">
    <location>
        <begin position="264"/>
        <end position="284"/>
    </location>
</feature>
<feature type="transmembrane region" description="Helical" evidence="17">
    <location>
        <begin position="237"/>
        <end position="257"/>
    </location>
</feature>
<keyword evidence="6 17" id="KW-0813">Transport</keyword>
<comment type="function">
    <text evidence="1">Core subunit of the mitochondrial membrane respiratory chain NADH dehydrogenase (Complex I) that is believed to belong to the minimal assembly required for catalysis. Complex I functions in the transfer of electrons from NADH to the respiratory chain. The immediate electron acceptor for the enzyme is believed to be ubiquinone.</text>
</comment>
<dbReference type="EMBL" id="MW281319">
    <property type="protein sequence ID" value="QQX27994.1"/>
    <property type="molecule type" value="Genomic_DNA"/>
</dbReference>
<feature type="domain" description="NADH:quinone oxidoreductase/Mrp antiporter transmembrane" evidence="18">
    <location>
        <begin position="98"/>
        <end position="377"/>
    </location>
</feature>
<keyword evidence="7 17" id="KW-0679">Respiratory chain</keyword>
<accession>A0A7U0R6A4</accession>
<reference evidence="19" key="1">
    <citation type="submission" date="2020-11" db="EMBL/GenBank/DDBJ databases">
        <title>First mtgenome sequences from three genera and phylogenetic relationships of the family Apidae based on mtgenome sequences (Hymenoptera: Apoidea).</title>
        <authorList>
            <person name="Wen Z."/>
            <person name="Chen B."/>
        </authorList>
    </citation>
    <scope>NUCLEOTIDE SEQUENCE</scope>
</reference>
<feature type="transmembrane region" description="Helical" evidence="17">
    <location>
        <begin position="79"/>
        <end position="97"/>
    </location>
</feature>
<evidence type="ECO:0000256" key="6">
    <source>
        <dbReference type="ARBA" id="ARBA00022448"/>
    </source>
</evidence>
<evidence type="ECO:0000256" key="1">
    <source>
        <dbReference type="ARBA" id="ARBA00003257"/>
    </source>
</evidence>
<feature type="transmembrane region" description="Helical" evidence="17">
    <location>
        <begin position="410"/>
        <end position="433"/>
    </location>
</feature>
<feature type="transmembrane region" description="Helical" evidence="17">
    <location>
        <begin position="327"/>
        <end position="349"/>
    </location>
</feature>
<keyword evidence="9" id="KW-1278">Translocase</keyword>
<dbReference type="PANTHER" id="PTHR43507">
    <property type="entry name" value="NADH-UBIQUINONE OXIDOREDUCTASE CHAIN 4"/>
    <property type="match status" value="1"/>
</dbReference>
<evidence type="ECO:0000256" key="10">
    <source>
        <dbReference type="ARBA" id="ARBA00022982"/>
    </source>
</evidence>
<keyword evidence="11 17" id="KW-1133">Transmembrane helix</keyword>
<evidence type="ECO:0000256" key="7">
    <source>
        <dbReference type="ARBA" id="ARBA00022660"/>
    </source>
</evidence>
<keyword evidence="10 17" id="KW-0249">Electron transport</keyword>
<dbReference type="GO" id="GO:0031966">
    <property type="term" value="C:mitochondrial membrane"/>
    <property type="evidence" value="ECO:0007669"/>
    <property type="project" value="UniProtKB-SubCell"/>
</dbReference>
<organism evidence="19">
    <name type="scientific">Ceratina okinawana</name>
    <dbReference type="NCBI Taxonomy" id="236018"/>
    <lineage>
        <taxon>Eukaryota</taxon>
        <taxon>Metazoa</taxon>
        <taxon>Ecdysozoa</taxon>
        <taxon>Arthropoda</taxon>
        <taxon>Hexapoda</taxon>
        <taxon>Insecta</taxon>
        <taxon>Pterygota</taxon>
        <taxon>Neoptera</taxon>
        <taxon>Endopterygota</taxon>
        <taxon>Hymenoptera</taxon>
        <taxon>Apocrita</taxon>
        <taxon>Aculeata</taxon>
        <taxon>Apoidea</taxon>
        <taxon>Anthophila</taxon>
        <taxon>Apidae</taxon>
        <taxon>Ceratina</taxon>
        <taxon>Ceratinidia</taxon>
    </lineage>
</organism>
<evidence type="ECO:0000259" key="18">
    <source>
        <dbReference type="Pfam" id="PF00361"/>
    </source>
</evidence>
<evidence type="ECO:0000256" key="11">
    <source>
        <dbReference type="ARBA" id="ARBA00022989"/>
    </source>
</evidence>
<dbReference type="PRINTS" id="PR01437">
    <property type="entry name" value="NUOXDRDTASE4"/>
</dbReference>
<feature type="transmembrane region" description="Helical" evidence="17">
    <location>
        <begin position="7"/>
        <end position="34"/>
    </location>
</feature>
<keyword evidence="15 17" id="KW-0472">Membrane</keyword>
<proteinExistence type="inferred from homology"/>
<dbReference type="Pfam" id="PF00361">
    <property type="entry name" value="Proton_antipo_M"/>
    <property type="match status" value="1"/>
</dbReference>
<feature type="transmembrane region" description="Helical" evidence="17">
    <location>
        <begin position="135"/>
        <end position="156"/>
    </location>
</feature>
<evidence type="ECO:0000256" key="3">
    <source>
        <dbReference type="ARBA" id="ARBA00009025"/>
    </source>
</evidence>
<keyword evidence="14 17" id="KW-0496">Mitochondrion</keyword>
<comment type="subcellular location">
    <subcellularLocation>
        <location evidence="2 17">Mitochondrion membrane</location>
        <topology evidence="2 17">Multi-pass membrane protein</topology>
    </subcellularLocation>
</comment>
<dbReference type="PANTHER" id="PTHR43507:SF20">
    <property type="entry name" value="NADH-UBIQUINONE OXIDOREDUCTASE CHAIN 4"/>
    <property type="match status" value="1"/>
</dbReference>
<gene>
    <name evidence="19" type="primary">nad4</name>
</gene>
<keyword evidence="13 17" id="KW-0830">Ubiquinone</keyword>
<keyword evidence="8 17" id="KW-0812">Transmembrane</keyword>
<sequence length="434" mass="51898">MEMMEIMILLILLIMMNLNLYLVSLFMYMISLMYLFKLSWIDWFYQMFNFGFNYYSMGMLIMTFWLGGLILMNLMNEHYLNIYLNIIMFMIMLINFFSMNLLVYYFMFEISLLLIFIIIMNWGFSVDRILSSFYLMFYTMVFSLPTLLILFTLLNLNKSLDFIMLEFYGNNLMNLLMIYLMMVFLIKVPMYMFHSWLLKAHVEAPFYSSMILASIMLKLGGYGLIRLFNMFKYLYNFMYYFIVISFMGMLMLSLMCLIQLDMKILVAISSVVHMMLMLVGLFTFMKVGFLGSYLMMISHGFSSSGLFYLINIIYVNSNSRLMFINKGMIIFMPSMSLMWFLLCSLNMAVPLTLNLISEIMLFISIIYFMKFMIIFMMMYCLFSFLYSLYLFSYIQHGFSLNLKNIFSGSIFNYFILLMHWLPMNLLILNLNFII</sequence>
<keyword evidence="12 17" id="KW-0520">NAD</keyword>
<evidence type="ECO:0000256" key="12">
    <source>
        <dbReference type="ARBA" id="ARBA00023027"/>
    </source>
</evidence>
<feature type="transmembrane region" description="Helical" evidence="17">
    <location>
        <begin position="103"/>
        <end position="123"/>
    </location>
</feature>
<dbReference type="GO" id="GO:0008137">
    <property type="term" value="F:NADH dehydrogenase (ubiquinone) activity"/>
    <property type="evidence" value="ECO:0007669"/>
    <property type="project" value="UniProtKB-UniRule"/>
</dbReference>
<protein>
    <recommendedName>
        <fullName evidence="5 17">NADH-ubiquinone oxidoreductase chain 4</fullName>
        <ecNumber evidence="4 17">7.1.1.2</ecNumber>
    </recommendedName>
</protein>
<evidence type="ECO:0000256" key="2">
    <source>
        <dbReference type="ARBA" id="ARBA00004225"/>
    </source>
</evidence>
<dbReference type="InterPro" id="IPR001750">
    <property type="entry name" value="ND/Mrp_TM"/>
</dbReference>
<comment type="similarity">
    <text evidence="3 17">Belongs to the complex I subunit 4 family.</text>
</comment>
<evidence type="ECO:0000256" key="4">
    <source>
        <dbReference type="ARBA" id="ARBA00012944"/>
    </source>
</evidence>
<comment type="function">
    <text evidence="17">Core subunit of the mitochondrial membrane respiratory chain NADH dehydrogenase (Complex I) which catalyzes electron transfer from NADH through the respiratory chain, using ubiquinone as an electron acceptor. Essential for the catalytic activity and assembly of complex I.</text>
</comment>
<comment type="catalytic activity">
    <reaction evidence="16 17">
        <text>a ubiquinone + NADH + 5 H(+)(in) = a ubiquinol + NAD(+) + 4 H(+)(out)</text>
        <dbReference type="Rhea" id="RHEA:29091"/>
        <dbReference type="Rhea" id="RHEA-COMP:9565"/>
        <dbReference type="Rhea" id="RHEA-COMP:9566"/>
        <dbReference type="ChEBI" id="CHEBI:15378"/>
        <dbReference type="ChEBI" id="CHEBI:16389"/>
        <dbReference type="ChEBI" id="CHEBI:17976"/>
        <dbReference type="ChEBI" id="CHEBI:57540"/>
        <dbReference type="ChEBI" id="CHEBI:57945"/>
        <dbReference type="EC" id="7.1.1.2"/>
    </reaction>
</comment>
<evidence type="ECO:0000313" key="19">
    <source>
        <dbReference type="EMBL" id="QQX27994.1"/>
    </source>
</evidence>
<evidence type="ECO:0000256" key="13">
    <source>
        <dbReference type="ARBA" id="ARBA00023075"/>
    </source>
</evidence>
<dbReference type="InterPro" id="IPR003918">
    <property type="entry name" value="NADH_UbQ_OxRdtase"/>
</dbReference>
<evidence type="ECO:0000256" key="5">
    <source>
        <dbReference type="ARBA" id="ARBA00021006"/>
    </source>
</evidence>
<dbReference type="GO" id="GO:0015990">
    <property type="term" value="P:electron transport coupled proton transport"/>
    <property type="evidence" value="ECO:0007669"/>
    <property type="project" value="TreeGrafter"/>
</dbReference>
<evidence type="ECO:0000256" key="8">
    <source>
        <dbReference type="ARBA" id="ARBA00022692"/>
    </source>
</evidence>
<dbReference type="EC" id="7.1.1.2" evidence="4 17"/>
<feature type="transmembrane region" description="Helical" evidence="17">
    <location>
        <begin position="176"/>
        <end position="194"/>
    </location>
</feature>
<feature type="transmembrane region" description="Helical" evidence="17">
    <location>
        <begin position="361"/>
        <end position="389"/>
    </location>
</feature>
<feature type="transmembrane region" description="Helical" evidence="17">
    <location>
        <begin position="206"/>
        <end position="225"/>
    </location>
</feature>
<name>A0A7U0R6A4_9HYME</name>
<dbReference type="GO" id="GO:0042773">
    <property type="term" value="P:ATP synthesis coupled electron transport"/>
    <property type="evidence" value="ECO:0007669"/>
    <property type="project" value="InterPro"/>
</dbReference>
<evidence type="ECO:0000256" key="9">
    <source>
        <dbReference type="ARBA" id="ARBA00022967"/>
    </source>
</evidence>
<evidence type="ECO:0000256" key="16">
    <source>
        <dbReference type="ARBA" id="ARBA00049551"/>
    </source>
</evidence>
<feature type="transmembrane region" description="Helical" evidence="17">
    <location>
        <begin position="54"/>
        <end position="72"/>
    </location>
</feature>
<evidence type="ECO:0000256" key="14">
    <source>
        <dbReference type="ARBA" id="ARBA00023128"/>
    </source>
</evidence>
<dbReference type="GO" id="GO:0003954">
    <property type="term" value="F:NADH dehydrogenase activity"/>
    <property type="evidence" value="ECO:0007669"/>
    <property type="project" value="TreeGrafter"/>
</dbReference>
<dbReference type="AlphaFoldDB" id="A0A7U0R6A4"/>
<feature type="transmembrane region" description="Helical" evidence="17">
    <location>
        <begin position="290"/>
        <end position="315"/>
    </location>
</feature>